<dbReference type="InterPro" id="IPR043128">
    <property type="entry name" value="Rev_trsase/Diguanyl_cyclase"/>
</dbReference>
<dbReference type="RefSeq" id="WP_151058312.1">
    <property type="nucleotide sequence ID" value="NZ_CP044222.1"/>
</dbReference>
<evidence type="ECO:0000313" key="5">
    <source>
        <dbReference type="EMBL" id="QEW08165.1"/>
    </source>
</evidence>
<feature type="domain" description="EAL" evidence="3">
    <location>
        <begin position="251"/>
        <end position="504"/>
    </location>
</feature>
<evidence type="ECO:0000259" key="4">
    <source>
        <dbReference type="PROSITE" id="PS50887"/>
    </source>
</evidence>
<dbReference type="NCBIfam" id="TIGR00254">
    <property type="entry name" value="GGDEF"/>
    <property type="match status" value="1"/>
</dbReference>
<proteinExistence type="predicted"/>
<dbReference type="SMART" id="SM00052">
    <property type="entry name" value="EAL"/>
    <property type="match status" value="1"/>
</dbReference>
<dbReference type="CDD" id="cd01948">
    <property type="entry name" value="EAL"/>
    <property type="match status" value="1"/>
</dbReference>
<dbReference type="Gene3D" id="3.30.70.270">
    <property type="match status" value="1"/>
</dbReference>
<sequence length="509" mass="57550">MPPAVERDDAAPEVQLILVDSRNHTGSGDLLSALMTTSASITCCRNLTEAEMSLQNNAQNILLIPVDNTVYNTFTRLQTRDLLTGAGNRQHFYRTLQEELGDLQADDALALMMLDIDNFSAFNSQYGHDTGDRLVKLLCKRLERCDNMSHLSRIGNDEFTLIIKASVDQIRNATRQAIERIVELLLPAYRIDDYEVHLHCSIGIAVSPEQGLEFESLIHCANTARLRAKQLRGHSYAFYDPLRDLNDNSRGISLEPELWYALQRQQFRLFYQPRICLNTHRIIGAEALIRWEHPVRGMISPDEFIPISEKSGLIVPIGYWVIEQVGQDMKILKQAGLPEHIGVNLSFRQFQDGYLASTIERLILQHQIDTSMLEFELTETALFRDESHVVSCMRSLGKLGVEFSLDDFGTGYSSFSMLQKLPISTLKIDKSFVKGIGQSSSDEEIVRTIISLARNLKKKIIAEGVETLEQLDFLKAHHCQMAQGYYFSRPVPLAQFLQLLDSSTEPASP</sequence>
<gene>
    <name evidence="5" type="ORF">F5I99_17630</name>
</gene>
<feature type="domain" description="GGDEF" evidence="4">
    <location>
        <begin position="107"/>
        <end position="241"/>
    </location>
</feature>
<accession>A0A5J6LHY8</accession>
<dbReference type="PROSITE" id="PS50887">
    <property type="entry name" value="GGDEF"/>
    <property type="match status" value="1"/>
</dbReference>
<dbReference type="InterPro" id="IPR001633">
    <property type="entry name" value="EAL_dom"/>
</dbReference>
<keyword evidence="2" id="KW-0973">c-di-GMP</keyword>
<dbReference type="InterPro" id="IPR000160">
    <property type="entry name" value="GGDEF_dom"/>
</dbReference>
<evidence type="ECO:0000259" key="3">
    <source>
        <dbReference type="PROSITE" id="PS50883"/>
    </source>
</evidence>
<dbReference type="Proteomes" id="UP000325606">
    <property type="component" value="Chromosome"/>
</dbReference>
<dbReference type="Pfam" id="PF00990">
    <property type="entry name" value="GGDEF"/>
    <property type="match status" value="1"/>
</dbReference>
<keyword evidence="6" id="KW-1185">Reference proteome</keyword>
<dbReference type="PANTHER" id="PTHR33121:SF70">
    <property type="entry name" value="SIGNALING PROTEIN YKOW"/>
    <property type="match status" value="1"/>
</dbReference>
<organism evidence="5 6">
    <name type="scientific">Nitrincola iocasae</name>
    <dbReference type="NCBI Taxonomy" id="2614693"/>
    <lineage>
        <taxon>Bacteria</taxon>
        <taxon>Pseudomonadati</taxon>
        <taxon>Pseudomonadota</taxon>
        <taxon>Gammaproteobacteria</taxon>
        <taxon>Oceanospirillales</taxon>
        <taxon>Oceanospirillaceae</taxon>
        <taxon>Nitrincola</taxon>
    </lineage>
</organism>
<evidence type="ECO:0000313" key="6">
    <source>
        <dbReference type="Proteomes" id="UP000325606"/>
    </source>
</evidence>
<dbReference type="SUPFAM" id="SSF141868">
    <property type="entry name" value="EAL domain-like"/>
    <property type="match status" value="1"/>
</dbReference>
<dbReference type="Gene3D" id="3.20.20.450">
    <property type="entry name" value="EAL domain"/>
    <property type="match status" value="1"/>
</dbReference>
<dbReference type="EC" id="3.1.4.52" evidence="1"/>
<dbReference type="SMART" id="SM00267">
    <property type="entry name" value="GGDEF"/>
    <property type="match status" value="1"/>
</dbReference>
<dbReference type="InterPro" id="IPR050706">
    <property type="entry name" value="Cyclic-di-GMP_PDE-like"/>
</dbReference>
<evidence type="ECO:0000256" key="2">
    <source>
        <dbReference type="ARBA" id="ARBA00022636"/>
    </source>
</evidence>
<dbReference type="Pfam" id="PF00563">
    <property type="entry name" value="EAL"/>
    <property type="match status" value="1"/>
</dbReference>
<dbReference type="GO" id="GO:0071111">
    <property type="term" value="F:cyclic-guanylate-specific phosphodiesterase activity"/>
    <property type="evidence" value="ECO:0007669"/>
    <property type="project" value="UniProtKB-EC"/>
</dbReference>
<dbReference type="EMBL" id="CP044222">
    <property type="protein sequence ID" value="QEW08165.1"/>
    <property type="molecule type" value="Genomic_DNA"/>
</dbReference>
<dbReference type="KEGG" id="nik:F5I99_17630"/>
<name>A0A5J6LHY8_9GAMM</name>
<dbReference type="InterPro" id="IPR029787">
    <property type="entry name" value="Nucleotide_cyclase"/>
</dbReference>
<evidence type="ECO:0000256" key="1">
    <source>
        <dbReference type="ARBA" id="ARBA00012282"/>
    </source>
</evidence>
<dbReference type="FunFam" id="3.20.20.450:FF:000001">
    <property type="entry name" value="Cyclic di-GMP phosphodiesterase yahA"/>
    <property type="match status" value="1"/>
</dbReference>
<dbReference type="SUPFAM" id="SSF55073">
    <property type="entry name" value="Nucleotide cyclase"/>
    <property type="match status" value="1"/>
</dbReference>
<dbReference type="CDD" id="cd01949">
    <property type="entry name" value="GGDEF"/>
    <property type="match status" value="1"/>
</dbReference>
<dbReference type="PANTHER" id="PTHR33121">
    <property type="entry name" value="CYCLIC DI-GMP PHOSPHODIESTERASE PDEF"/>
    <property type="match status" value="1"/>
</dbReference>
<reference evidence="5 6" key="1">
    <citation type="submission" date="2019-09" db="EMBL/GenBank/DDBJ databases">
        <title>Nitrincola iocasae sp. nov., a bacterium isolated from the sediment collected at a cold seep field in South China Sea.</title>
        <authorList>
            <person name="Zhang H."/>
            <person name="Wang H."/>
            <person name="Li C."/>
        </authorList>
    </citation>
    <scope>NUCLEOTIDE SEQUENCE [LARGE SCALE GENOMIC DNA]</scope>
    <source>
        <strain evidence="5 6">KXZD1103</strain>
    </source>
</reference>
<dbReference type="InterPro" id="IPR035919">
    <property type="entry name" value="EAL_sf"/>
</dbReference>
<dbReference type="AlphaFoldDB" id="A0A5J6LHY8"/>
<protein>
    <recommendedName>
        <fullName evidence="1">cyclic-guanylate-specific phosphodiesterase</fullName>
        <ecNumber evidence="1">3.1.4.52</ecNumber>
    </recommendedName>
</protein>
<dbReference type="PROSITE" id="PS50883">
    <property type="entry name" value="EAL"/>
    <property type="match status" value="1"/>
</dbReference>